<keyword evidence="3" id="KW-1185">Reference proteome</keyword>
<evidence type="ECO:0000256" key="1">
    <source>
        <dbReference type="SAM" id="MobiDB-lite"/>
    </source>
</evidence>
<evidence type="ECO:0000313" key="2">
    <source>
        <dbReference type="EMBL" id="KAK9538059.1"/>
    </source>
</evidence>
<protein>
    <submittedName>
        <fullName evidence="2">Uncharacterized protein</fullName>
    </submittedName>
</protein>
<accession>A0AAW1FWF6</accession>
<sequence length="98" mass="10758">MPITALLRWAEADGVFFDSVPLWSQPSGPQIRSPRSRSWPPRPHSCLLPASAPVRAGQGATGTRVPWPKPTARRLLSSRQEKCVDMGNIPLDTSEAKE</sequence>
<dbReference type="AlphaFoldDB" id="A0AAW1FWF6"/>
<gene>
    <name evidence="2" type="ORF">VZT92_005619</name>
</gene>
<feature type="region of interest" description="Disordered" evidence="1">
    <location>
        <begin position="50"/>
        <end position="69"/>
    </location>
</feature>
<evidence type="ECO:0000313" key="3">
    <source>
        <dbReference type="Proteomes" id="UP001488805"/>
    </source>
</evidence>
<proteinExistence type="predicted"/>
<dbReference type="Proteomes" id="UP001488805">
    <property type="component" value="Unassembled WGS sequence"/>
</dbReference>
<name>A0AAW1FWF6_ZOAVI</name>
<reference evidence="2 3" key="1">
    <citation type="journal article" date="2024" name="Genome Biol. Evol.">
        <title>Chromosome-level genome assembly of the viviparous eelpout Zoarces viviparus.</title>
        <authorList>
            <person name="Fuhrmann N."/>
            <person name="Brasseur M.V."/>
            <person name="Bakowski C.E."/>
            <person name="Podsiadlowski L."/>
            <person name="Prost S."/>
            <person name="Krehenwinkel H."/>
            <person name="Mayer C."/>
        </authorList>
    </citation>
    <scope>NUCLEOTIDE SEQUENCE [LARGE SCALE GENOMIC DNA]</scope>
    <source>
        <strain evidence="2">NO-MEL_2022_Ind0_liver</strain>
    </source>
</reference>
<organism evidence="2 3">
    <name type="scientific">Zoarces viviparus</name>
    <name type="common">Viviparous eelpout</name>
    <name type="synonym">Blennius viviparus</name>
    <dbReference type="NCBI Taxonomy" id="48416"/>
    <lineage>
        <taxon>Eukaryota</taxon>
        <taxon>Metazoa</taxon>
        <taxon>Chordata</taxon>
        <taxon>Craniata</taxon>
        <taxon>Vertebrata</taxon>
        <taxon>Euteleostomi</taxon>
        <taxon>Actinopterygii</taxon>
        <taxon>Neopterygii</taxon>
        <taxon>Teleostei</taxon>
        <taxon>Neoteleostei</taxon>
        <taxon>Acanthomorphata</taxon>
        <taxon>Eupercaria</taxon>
        <taxon>Perciformes</taxon>
        <taxon>Cottioidei</taxon>
        <taxon>Zoarcales</taxon>
        <taxon>Zoarcidae</taxon>
        <taxon>Zoarcinae</taxon>
        <taxon>Zoarces</taxon>
    </lineage>
</organism>
<feature type="region of interest" description="Disordered" evidence="1">
    <location>
        <begin position="23"/>
        <end position="43"/>
    </location>
</feature>
<dbReference type="EMBL" id="JBCEZU010000034">
    <property type="protein sequence ID" value="KAK9538059.1"/>
    <property type="molecule type" value="Genomic_DNA"/>
</dbReference>
<comment type="caution">
    <text evidence="2">The sequence shown here is derived from an EMBL/GenBank/DDBJ whole genome shotgun (WGS) entry which is preliminary data.</text>
</comment>